<reference evidence="1" key="1">
    <citation type="submission" date="2020-02" db="EMBL/GenBank/DDBJ databases">
        <authorList>
            <person name="Meier V. D."/>
        </authorList>
    </citation>
    <scope>NUCLEOTIDE SEQUENCE</scope>
    <source>
        <strain evidence="1">AVDCRST_MAG12</strain>
    </source>
</reference>
<dbReference type="EMBL" id="CADCVK010000029">
    <property type="protein sequence ID" value="CAA9465207.1"/>
    <property type="molecule type" value="Genomic_DNA"/>
</dbReference>
<dbReference type="SUPFAM" id="SSF53955">
    <property type="entry name" value="Lysozyme-like"/>
    <property type="match status" value="1"/>
</dbReference>
<dbReference type="InterPro" id="IPR023346">
    <property type="entry name" value="Lysozyme-like_dom_sf"/>
</dbReference>
<dbReference type="GO" id="GO:0009253">
    <property type="term" value="P:peptidoglycan catabolic process"/>
    <property type="evidence" value="ECO:0007669"/>
    <property type="project" value="TreeGrafter"/>
</dbReference>
<dbReference type="PANTHER" id="PTHR30163:SF8">
    <property type="entry name" value="LYTIC MUREIN TRANSGLYCOSYLASE"/>
    <property type="match status" value="1"/>
</dbReference>
<protein>
    <recommendedName>
        <fullName evidence="2">GH23</fullName>
    </recommendedName>
</protein>
<dbReference type="AlphaFoldDB" id="A0A6J4R672"/>
<dbReference type="PANTHER" id="PTHR30163">
    <property type="entry name" value="MEMBRANE-BOUND LYTIC MUREIN TRANSGLYCOSYLASE B"/>
    <property type="match status" value="1"/>
</dbReference>
<name>A0A6J4R672_9ACTN</name>
<evidence type="ECO:0008006" key="2">
    <source>
        <dbReference type="Google" id="ProtNLM"/>
    </source>
</evidence>
<accession>A0A6J4R672</accession>
<dbReference type="Gene3D" id="1.10.530.10">
    <property type="match status" value="1"/>
</dbReference>
<proteinExistence type="predicted"/>
<dbReference type="GO" id="GO:0008933">
    <property type="term" value="F:peptidoglycan lytic transglycosylase activity"/>
    <property type="evidence" value="ECO:0007669"/>
    <property type="project" value="TreeGrafter"/>
</dbReference>
<organism evidence="1">
    <name type="scientific">uncultured Rubrobacteraceae bacterium</name>
    <dbReference type="NCBI Taxonomy" id="349277"/>
    <lineage>
        <taxon>Bacteria</taxon>
        <taxon>Bacillati</taxon>
        <taxon>Actinomycetota</taxon>
        <taxon>Rubrobacteria</taxon>
        <taxon>Rubrobacterales</taxon>
        <taxon>Rubrobacteraceae</taxon>
        <taxon>environmental samples</taxon>
    </lineage>
</organism>
<dbReference type="InterPro" id="IPR043426">
    <property type="entry name" value="MltB-like"/>
</dbReference>
<sequence>MPKLLLLLLRLRCVEDVFKYVGCAFFAVLFLLAASVAALSDVLGDNPEPPAANMIDAGSIPAEHRAAYRAAGAKYGIDWEVIAGIGFVETRHGTYTGGREMVNGCILGPQTPYGQAKGPMQFLDSSWQLFGEDGNGDGVANACDIRDAPFGTAKHLLSAPGRQPIEYEAAVYAYNHSEAYVAEVLGAAYWYGWHSGGAANDATGNSWYRYQGDSTSGSEAGTDCGPASIAMGIKRATGQHVAIAAIRNGIGHGGYTSTSDLTWALGHWGIPYRYNSGGFVPARDIGPALERGSVLIALVRIDYLSLGSDVDTPYSSPGANRSRYVSSSFDHWFIIKGKTADGRYYRVNDPLAFDGSGKYFYSGNAVKGRDRFFKVGEVHAAMHAWSYPQAIELPSAGSSSR</sequence>
<dbReference type="CDD" id="cd13399">
    <property type="entry name" value="Slt35-like"/>
    <property type="match status" value="1"/>
</dbReference>
<evidence type="ECO:0000313" key="1">
    <source>
        <dbReference type="EMBL" id="CAA9465207.1"/>
    </source>
</evidence>
<gene>
    <name evidence="1" type="ORF">AVDCRST_MAG12-238</name>
</gene>